<dbReference type="Pfam" id="PF15699">
    <property type="entry name" value="NPR1_interact"/>
    <property type="match status" value="1"/>
</dbReference>
<name>A0A6N2N1R1_SALVM</name>
<evidence type="ECO:0000256" key="2">
    <source>
        <dbReference type="ARBA" id="ARBA00009937"/>
    </source>
</evidence>
<evidence type="ECO:0000256" key="4">
    <source>
        <dbReference type="SAM" id="MobiDB-lite"/>
    </source>
</evidence>
<feature type="region of interest" description="Disordered" evidence="4">
    <location>
        <begin position="89"/>
        <end position="123"/>
    </location>
</feature>
<evidence type="ECO:0000313" key="5">
    <source>
        <dbReference type="EMBL" id="VFU59645.1"/>
    </source>
</evidence>
<comment type="similarity">
    <text evidence="2">Belongs to the NPR1-interactor family.</text>
</comment>
<feature type="compositionally biased region" description="Basic and acidic residues" evidence="4">
    <location>
        <begin position="101"/>
        <end position="116"/>
    </location>
</feature>
<evidence type="ECO:0000256" key="3">
    <source>
        <dbReference type="ARBA" id="ARBA00023242"/>
    </source>
</evidence>
<sequence>MKRKYTMEGERKEEYIVVDDEEEEEEEKIKTFYSLVRNIRDARNQMLNGSKGKGRVEEKEMKPTWIPSFTWEDFAEKDDHEQFRGNFVMLPLPPPPPPSKNVDEEQQPKTDQKGQDLDLNLSL</sequence>
<organism evidence="5">
    <name type="scientific">Salix viminalis</name>
    <name type="common">Common osier</name>
    <name type="synonym">Basket willow</name>
    <dbReference type="NCBI Taxonomy" id="40686"/>
    <lineage>
        <taxon>Eukaryota</taxon>
        <taxon>Viridiplantae</taxon>
        <taxon>Streptophyta</taxon>
        <taxon>Embryophyta</taxon>
        <taxon>Tracheophyta</taxon>
        <taxon>Spermatophyta</taxon>
        <taxon>Magnoliopsida</taxon>
        <taxon>eudicotyledons</taxon>
        <taxon>Gunneridae</taxon>
        <taxon>Pentapetalae</taxon>
        <taxon>rosids</taxon>
        <taxon>fabids</taxon>
        <taxon>Malpighiales</taxon>
        <taxon>Salicaceae</taxon>
        <taxon>Saliceae</taxon>
        <taxon>Salix</taxon>
    </lineage>
</organism>
<dbReference type="GO" id="GO:0005634">
    <property type="term" value="C:nucleus"/>
    <property type="evidence" value="ECO:0007669"/>
    <property type="project" value="UniProtKB-SubCell"/>
</dbReference>
<dbReference type="EMBL" id="CAADRP010002040">
    <property type="protein sequence ID" value="VFU59645.1"/>
    <property type="molecule type" value="Genomic_DNA"/>
</dbReference>
<gene>
    <name evidence="5" type="ORF">SVIM_LOCUS439533</name>
</gene>
<dbReference type="InterPro" id="IPR031425">
    <property type="entry name" value="NPR1/NH1-interacting"/>
</dbReference>
<keyword evidence="3" id="KW-0539">Nucleus</keyword>
<comment type="subcellular location">
    <subcellularLocation>
        <location evidence="1">Nucleus</location>
    </subcellularLocation>
</comment>
<reference evidence="5" key="1">
    <citation type="submission" date="2019-03" db="EMBL/GenBank/DDBJ databases">
        <authorList>
            <person name="Mank J."/>
            <person name="Almeida P."/>
        </authorList>
    </citation>
    <scope>NUCLEOTIDE SEQUENCE</scope>
    <source>
        <strain evidence="5">78183</strain>
    </source>
</reference>
<proteinExistence type="inferred from homology"/>
<accession>A0A6N2N1R1</accession>
<dbReference type="GO" id="GO:0010112">
    <property type="term" value="P:regulation of systemic acquired resistance"/>
    <property type="evidence" value="ECO:0007669"/>
    <property type="project" value="InterPro"/>
</dbReference>
<dbReference type="PANTHER" id="PTHR33669:SF13">
    <property type="match status" value="1"/>
</dbReference>
<dbReference type="AlphaFoldDB" id="A0A6N2N1R1"/>
<evidence type="ECO:0000256" key="1">
    <source>
        <dbReference type="ARBA" id="ARBA00004123"/>
    </source>
</evidence>
<protein>
    <submittedName>
        <fullName evidence="5">Uncharacterized protein</fullName>
    </submittedName>
</protein>
<dbReference type="PANTHER" id="PTHR33669">
    <property type="entry name" value="PROTEIN NEGATIVE REGULATOR OF RESISTANCE"/>
    <property type="match status" value="1"/>
</dbReference>